<evidence type="ECO:0000313" key="2">
    <source>
        <dbReference type="EMBL" id="KAJ1215793.1"/>
    </source>
</evidence>
<reference evidence="2" key="1">
    <citation type="journal article" date="2022" name="bioRxiv">
        <title>Sequencing and chromosome-scale assembly of the giantPleurodeles waltlgenome.</title>
        <authorList>
            <person name="Brown T."/>
            <person name="Elewa A."/>
            <person name="Iarovenko S."/>
            <person name="Subramanian E."/>
            <person name="Araus A.J."/>
            <person name="Petzold A."/>
            <person name="Susuki M."/>
            <person name="Suzuki K.-i.T."/>
            <person name="Hayashi T."/>
            <person name="Toyoda A."/>
            <person name="Oliveira C."/>
            <person name="Osipova E."/>
            <person name="Leigh N.D."/>
            <person name="Simon A."/>
            <person name="Yun M.H."/>
        </authorList>
    </citation>
    <scope>NUCLEOTIDE SEQUENCE</scope>
    <source>
        <strain evidence="2">20211129_DDA</strain>
        <tissue evidence="2">Liver</tissue>
    </source>
</reference>
<evidence type="ECO:0000256" key="1">
    <source>
        <dbReference type="SAM" id="MobiDB-lite"/>
    </source>
</evidence>
<gene>
    <name evidence="2" type="ORF">NDU88_003400</name>
</gene>
<comment type="caution">
    <text evidence="2">The sequence shown here is derived from an EMBL/GenBank/DDBJ whole genome shotgun (WGS) entry which is preliminary data.</text>
</comment>
<proteinExistence type="predicted"/>
<accession>A0AAV7WNZ3</accession>
<keyword evidence="3" id="KW-1185">Reference proteome</keyword>
<protein>
    <submittedName>
        <fullName evidence="2">Uncharacterized protein</fullName>
    </submittedName>
</protein>
<evidence type="ECO:0000313" key="3">
    <source>
        <dbReference type="Proteomes" id="UP001066276"/>
    </source>
</evidence>
<feature type="compositionally biased region" description="Basic and acidic residues" evidence="1">
    <location>
        <begin position="55"/>
        <end position="64"/>
    </location>
</feature>
<feature type="region of interest" description="Disordered" evidence="1">
    <location>
        <begin position="42"/>
        <end position="123"/>
    </location>
</feature>
<name>A0AAV7WNZ3_PLEWA</name>
<organism evidence="2 3">
    <name type="scientific">Pleurodeles waltl</name>
    <name type="common">Iberian ribbed newt</name>
    <dbReference type="NCBI Taxonomy" id="8319"/>
    <lineage>
        <taxon>Eukaryota</taxon>
        <taxon>Metazoa</taxon>
        <taxon>Chordata</taxon>
        <taxon>Craniata</taxon>
        <taxon>Vertebrata</taxon>
        <taxon>Euteleostomi</taxon>
        <taxon>Amphibia</taxon>
        <taxon>Batrachia</taxon>
        <taxon>Caudata</taxon>
        <taxon>Salamandroidea</taxon>
        <taxon>Salamandridae</taxon>
        <taxon>Pleurodelinae</taxon>
        <taxon>Pleurodeles</taxon>
    </lineage>
</organism>
<sequence length="123" mass="13709">MDAYRLCVAPAWSGYNPSWWPGGTLESRTSINKNCFWSRCGQENRQAEEEEGDEGGQRDGKEDAGPEAAGPRTTTEEDSGPNQRNPGHATEKTWDPRHRKKRSLTRPTVCKPGWKTYGGGIQT</sequence>
<dbReference type="EMBL" id="JANPWB010000001">
    <property type="protein sequence ID" value="KAJ1215793.1"/>
    <property type="molecule type" value="Genomic_DNA"/>
</dbReference>
<dbReference type="Proteomes" id="UP001066276">
    <property type="component" value="Chromosome 1_1"/>
</dbReference>
<dbReference type="AlphaFoldDB" id="A0AAV7WNZ3"/>